<dbReference type="PANTHER" id="PTHR34580:SF1">
    <property type="entry name" value="PROTEIN PAFC"/>
    <property type="match status" value="1"/>
</dbReference>
<dbReference type="Pfam" id="PF13280">
    <property type="entry name" value="WYL"/>
    <property type="match status" value="1"/>
</dbReference>
<keyword evidence="1" id="KW-0805">Transcription regulation</keyword>
<reference evidence="4 5" key="1">
    <citation type="submission" date="2018-11" db="EMBL/GenBank/DDBJ databases">
        <title>Microbial catabolism of amino acid.</title>
        <authorList>
            <person name="Hibi M."/>
            <person name="Ogawa J."/>
        </authorList>
    </citation>
    <scope>NUCLEOTIDE SEQUENCE [LARGE SCALE GENOMIC DNA]</scope>
    <source>
        <strain evidence="4 5">C31-06</strain>
    </source>
</reference>
<dbReference type="InterPro" id="IPR036390">
    <property type="entry name" value="WH_DNA-bd_sf"/>
</dbReference>
<evidence type="ECO:0000313" key="4">
    <source>
        <dbReference type="EMBL" id="GCE39294.1"/>
    </source>
</evidence>
<dbReference type="InterPro" id="IPR057727">
    <property type="entry name" value="WCX_dom"/>
</dbReference>
<proteinExistence type="predicted"/>
<gene>
    <name evidence="4" type="ORF">Rhow_002818</name>
</gene>
<keyword evidence="5" id="KW-1185">Reference proteome</keyword>
<evidence type="ECO:0000259" key="3">
    <source>
        <dbReference type="PROSITE" id="PS51000"/>
    </source>
</evidence>
<evidence type="ECO:0000313" key="5">
    <source>
        <dbReference type="Proteomes" id="UP000287519"/>
    </source>
</evidence>
<dbReference type="OrthoDB" id="3171994at2"/>
<dbReference type="SUPFAM" id="SSF46785">
    <property type="entry name" value="Winged helix' DNA-binding domain"/>
    <property type="match status" value="1"/>
</dbReference>
<feature type="domain" description="HTH deoR-type" evidence="3">
    <location>
        <begin position="2"/>
        <end position="57"/>
    </location>
</feature>
<dbReference type="Gene3D" id="1.10.10.10">
    <property type="entry name" value="Winged helix-like DNA-binding domain superfamily/Winged helix DNA-binding domain"/>
    <property type="match status" value="1"/>
</dbReference>
<dbReference type="PIRSF" id="PIRSF016838">
    <property type="entry name" value="PafC"/>
    <property type="match status" value="1"/>
</dbReference>
<dbReference type="InterPro" id="IPR013196">
    <property type="entry name" value="HTH_11"/>
</dbReference>
<keyword evidence="2" id="KW-0804">Transcription</keyword>
<dbReference type="AlphaFoldDB" id="A0A402C6P7"/>
<name>A0A402C6P7_RHOWR</name>
<dbReference type="PANTHER" id="PTHR34580">
    <property type="match status" value="1"/>
</dbReference>
<accession>A0A402C6P7</accession>
<dbReference type="EMBL" id="BHYM01000025">
    <property type="protein sequence ID" value="GCE39294.1"/>
    <property type="molecule type" value="Genomic_DNA"/>
</dbReference>
<dbReference type="InterPro" id="IPR051534">
    <property type="entry name" value="CBASS_pafABC_assoc_protein"/>
</dbReference>
<dbReference type="Pfam" id="PF08279">
    <property type="entry name" value="HTH_11"/>
    <property type="match status" value="1"/>
</dbReference>
<dbReference type="Proteomes" id="UP000287519">
    <property type="component" value="Unassembled WGS sequence"/>
</dbReference>
<dbReference type="Pfam" id="PF25583">
    <property type="entry name" value="WCX"/>
    <property type="match status" value="1"/>
</dbReference>
<dbReference type="PROSITE" id="PS52050">
    <property type="entry name" value="WYL"/>
    <property type="match status" value="1"/>
</dbReference>
<organism evidence="4 5">
    <name type="scientific">Rhodococcus wratislaviensis</name>
    <name type="common">Tsukamurella wratislaviensis</name>
    <dbReference type="NCBI Taxonomy" id="44752"/>
    <lineage>
        <taxon>Bacteria</taxon>
        <taxon>Bacillati</taxon>
        <taxon>Actinomycetota</taxon>
        <taxon>Actinomycetes</taxon>
        <taxon>Mycobacteriales</taxon>
        <taxon>Nocardiaceae</taxon>
        <taxon>Rhodococcus</taxon>
    </lineage>
</organism>
<evidence type="ECO:0000256" key="2">
    <source>
        <dbReference type="ARBA" id="ARBA00023163"/>
    </source>
</evidence>
<comment type="caution">
    <text evidence="4">The sequence shown here is derived from an EMBL/GenBank/DDBJ whole genome shotgun (WGS) entry which is preliminary data.</text>
</comment>
<dbReference type="GO" id="GO:0003700">
    <property type="term" value="F:DNA-binding transcription factor activity"/>
    <property type="evidence" value="ECO:0007669"/>
    <property type="project" value="InterPro"/>
</dbReference>
<sequence>MRADRLLSLVLLLRNRGRMSASALAHELEVSPRTVLRDIDSLSTAGIPVYAERGRDGGFELLPGFTTDLTGLTVDEAKALLAAGSAVTSESLGMAPAFASAMRKVVAAMPDAHRAAATKVAERVFVTQGSWLTDPEPADDHLGLIQQAVFVGRRLSILYASQGNEPAWRVIDPQGLIHAGGRWYLVATDAGRDRTYRLERIEDVRELDEPAQRPADIDLAAIWERRRSAFRSRGTPVVVDVLVRRERRDVLAERAFAVRSEQQADGDRVRMEVVFGDDSHASGVLWSLGEDAEVLAPDDLRAALRSRALRMCARYE</sequence>
<dbReference type="InterPro" id="IPR028349">
    <property type="entry name" value="PafC-like"/>
</dbReference>
<dbReference type="PROSITE" id="PS51000">
    <property type="entry name" value="HTH_DEOR_2"/>
    <property type="match status" value="1"/>
</dbReference>
<evidence type="ECO:0000256" key="1">
    <source>
        <dbReference type="ARBA" id="ARBA00023015"/>
    </source>
</evidence>
<dbReference type="InterPro" id="IPR001034">
    <property type="entry name" value="DeoR_HTH"/>
</dbReference>
<protein>
    <submittedName>
        <fullName evidence="4">Transcriptional regulator, DeoR family</fullName>
    </submittedName>
</protein>
<dbReference type="RefSeq" id="WP_124391735.1">
    <property type="nucleotide sequence ID" value="NZ_BHYM01000025.1"/>
</dbReference>
<dbReference type="InterPro" id="IPR036388">
    <property type="entry name" value="WH-like_DNA-bd_sf"/>
</dbReference>
<dbReference type="InterPro" id="IPR026881">
    <property type="entry name" value="WYL_dom"/>
</dbReference>